<evidence type="ECO:0000256" key="3">
    <source>
        <dbReference type="ARBA" id="ARBA00023295"/>
    </source>
</evidence>
<dbReference type="PROSITE" id="PS51904">
    <property type="entry name" value="GLYCOSYL_HYDROL_F25_2"/>
    <property type="match status" value="1"/>
</dbReference>
<evidence type="ECO:0000256" key="2">
    <source>
        <dbReference type="ARBA" id="ARBA00022801"/>
    </source>
</evidence>
<evidence type="ECO:0000256" key="1">
    <source>
        <dbReference type="ARBA" id="ARBA00010646"/>
    </source>
</evidence>
<sequence length="422" mass="46472">MAPILGKPSALCDVSFGFFESRKRWSVLVVENTTWHYTGKMGNTSNNNDGMLTASGATCHTTHATIPQGPVTPQRISVRTHRRTCPSGTTTHGSTTHGSTRGGRNARSYLHNTSSKAAKLGLAGAALSLVATSIASVSPAYAIDLTPKGIDVASHQHPFGERINWLRVRFGGYSFAIIKATEGTGYVNPFFEQNRDEAHLAGMIVGSYHYARPNQDPIKQALHYADTIKCQKRFLEMPPVLDLEETGGLHPILLQGWTAVFMTTLNLRCATNTMVYTYPYFWRTAMRNTPLFSFAPLWIADYNGGTEPTQPLPGGWRNWNIWQYSSWGRVLGVNTAVDLNRFNGGYVSLAAFSLRQKTVPTVPTISVHGKWQVDPDYLEKALRQAKAGRPAAPLYQAPTGVDPVELYQYSVRPEPLPSLPST</sequence>
<dbReference type="InterPro" id="IPR002053">
    <property type="entry name" value="Glyco_hydro_25"/>
</dbReference>
<keyword evidence="2" id="KW-0378">Hydrolase</keyword>
<dbReference type="GO" id="GO:0003796">
    <property type="term" value="F:lysozyme activity"/>
    <property type="evidence" value="ECO:0007669"/>
    <property type="project" value="InterPro"/>
</dbReference>
<dbReference type="CDD" id="cd00599">
    <property type="entry name" value="GH25_muramidase"/>
    <property type="match status" value="1"/>
</dbReference>
<dbReference type="Proteomes" id="UP000324288">
    <property type="component" value="Chromosome"/>
</dbReference>
<dbReference type="SMART" id="SM00641">
    <property type="entry name" value="Glyco_25"/>
    <property type="match status" value="1"/>
</dbReference>
<dbReference type="AlphaFoldDB" id="A0A5E3ZX47"/>
<dbReference type="GO" id="GO:0016052">
    <property type="term" value="P:carbohydrate catabolic process"/>
    <property type="evidence" value="ECO:0007669"/>
    <property type="project" value="TreeGrafter"/>
</dbReference>
<dbReference type="PANTHER" id="PTHR34135">
    <property type="entry name" value="LYSOZYME"/>
    <property type="match status" value="1"/>
</dbReference>
<dbReference type="GO" id="GO:0016998">
    <property type="term" value="P:cell wall macromolecule catabolic process"/>
    <property type="evidence" value="ECO:0007669"/>
    <property type="project" value="InterPro"/>
</dbReference>
<dbReference type="EMBL" id="LR584267">
    <property type="protein sequence ID" value="VHO00712.1"/>
    <property type="molecule type" value="Genomic_DNA"/>
</dbReference>
<keyword evidence="3" id="KW-0326">Glycosidase</keyword>
<feature type="compositionally biased region" description="Low complexity" evidence="4">
    <location>
        <begin position="87"/>
        <end position="103"/>
    </location>
</feature>
<comment type="similarity">
    <text evidence="1">Belongs to the glycosyl hydrolase 25 family.</text>
</comment>
<accession>A0A5E3ZX47</accession>
<dbReference type="InterPro" id="IPR017853">
    <property type="entry name" value="GH"/>
</dbReference>
<dbReference type="Gene3D" id="3.20.20.80">
    <property type="entry name" value="Glycosidases"/>
    <property type="match status" value="1"/>
</dbReference>
<dbReference type="Pfam" id="PF01183">
    <property type="entry name" value="Glyco_hydro_25"/>
    <property type="match status" value="1"/>
</dbReference>
<proteinExistence type="inferred from homology"/>
<evidence type="ECO:0000313" key="6">
    <source>
        <dbReference type="Proteomes" id="UP000324288"/>
    </source>
</evidence>
<name>A0A5E3ZX47_9ACTN</name>
<dbReference type="SUPFAM" id="SSF51445">
    <property type="entry name" value="(Trans)glycosidases"/>
    <property type="match status" value="1"/>
</dbReference>
<dbReference type="InterPro" id="IPR018077">
    <property type="entry name" value="Glyco_hydro_fam25_subgr"/>
</dbReference>
<reference evidence="5 6" key="1">
    <citation type="submission" date="2019-04" db="EMBL/GenBank/DDBJ databases">
        <authorList>
            <person name="Seth-Smith MB H."/>
            <person name="Seth-Smith H."/>
        </authorList>
    </citation>
    <scope>NUCLEOTIDE SEQUENCE [LARGE SCALE GENOMIC DNA]</scope>
    <source>
        <strain evidence="5">USB-603019</strain>
    </source>
</reference>
<protein>
    <submittedName>
        <fullName evidence="5">Lysozyme M1</fullName>
    </submittedName>
</protein>
<evidence type="ECO:0000256" key="4">
    <source>
        <dbReference type="SAM" id="MobiDB-lite"/>
    </source>
</evidence>
<keyword evidence="6" id="KW-1185">Reference proteome</keyword>
<dbReference type="GO" id="GO:0009253">
    <property type="term" value="P:peptidoglycan catabolic process"/>
    <property type="evidence" value="ECO:0007669"/>
    <property type="project" value="InterPro"/>
</dbReference>
<gene>
    <name evidence="5" type="primary">acm_1</name>
    <name evidence="5" type="ORF">LC603019_00953</name>
</gene>
<dbReference type="PANTHER" id="PTHR34135:SF2">
    <property type="entry name" value="LYSOZYME"/>
    <property type="match status" value="1"/>
</dbReference>
<organism evidence="5 6">
    <name type="scientific">Lawsonella clevelandensis</name>
    <dbReference type="NCBI Taxonomy" id="1528099"/>
    <lineage>
        <taxon>Bacteria</taxon>
        <taxon>Bacillati</taxon>
        <taxon>Actinomycetota</taxon>
        <taxon>Actinomycetes</taxon>
        <taxon>Mycobacteriales</taxon>
        <taxon>Lawsonellaceae</taxon>
        <taxon>Lawsonella</taxon>
    </lineage>
</organism>
<evidence type="ECO:0000313" key="5">
    <source>
        <dbReference type="EMBL" id="VHO00712.1"/>
    </source>
</evidence>
<feature type="region of interest" description="Disordered" evidence="4">
    <location>
        <begin position="81"/>
        <end position="106"/>
    </location>
</feature>